<feature type="region of interest" description="Disordered" evidence="1">
    <location>
        <begin position="1"/>
        <end position="23"/>
    </location>
</feature>
<protein>
    <submittedName>
        <fullName evidence="2">Uncharacterized protein</fullName>
    </submittedName>
</protein>
<comment type="caution">
    <text evidence="2">The sequence shown here is derived from an EMBL/GenBank/DDBJ whole genome shotgun (WGS) entry which is preliminary data.</text>
</comment>
<feature type="compositionally biased region" description="Polar residues" evidence="1">
    <location>
        <begin position="9"/>
        <end position="18"/>
    </location>
</feature>
<gene>
    <name evidence="2" type="ORF">FOXYS1_1042</name>
</gene>
<evidence type="ECO:0000256" key="1">
    <source>
        <dbReference type="SAM" id="MobiDB-lite"/>
    </source>
</evidence>
<reference evidence="2" key="1">
    <citation type="submission" date="2020-02" db="EMBL/GenBank/DDBJ databases">
        <title>Identification and distribution of gene clusters putatively required for synthesis of sphingolipid metabolism inhibitors in phylogenetically diverse species of the filamentous fungus Fusarium.</title>
        <authorList>
            <person name="Kim H.-S."/>
            <person name="Busman M."/>
            <person name="Brown D.W."/>
            <person name="Divon H."/>
            <person name="Uhlig S."/>
            <person name="Proctor R.H."/>
        </authorList>
    </citation>
    <scope>NUCLEOTIDE SEQUENCE [LARGE SCALE GENOMIC DNA]</scope>
    <source>
        <strain evidence="2">NRRL 39464</strain>
    </source>
</reference>
<dbReference type="Proteomes" id="UP000558688">
    <property type="component" value="Unassembled WGS sequence"/>
</dbReference>
<proteinExistence type="predicted"/>
<sequence>MMDAVHTASEMSATSGDGQNPDHAEEIRKRLDDKCLILMVSLLDHKLYGDVYNSIVVSFLAVPVMGIRQDVTSGNAQKLSEAAEFTPKLWALIKMGQLLVAERALLAVELDEADFPAYALEEMQDRFMTKDSRSPISWSLKLRAYGKAVKDNTTSLGYTMWSDDNEILSYKKKRFSMTGLRDLVSAEVEAAQNQLADLLLAPPDTERKHLVPQFSLRSVVDDPSEGAPGWNFTCHPQNEILHGHRRWILDRILKETFFRRDFFENEQTGRWRLQTVGRYLSTVNEFLERLLLLVHITGGQPARGTGLLCIQHSNPRDGSGGRRNIFVENGLVSFVTYYHKGYSVTGTTKIIHRYLPSDVGELLLYYVWLIVPFLSQFSQLVKIPGFKQGSTPYLWGEFSIPQLLSSSGNTKGQTLPYLQANDKEARKERKKASRILRKLTTEKAKNDSVTAGTSDGPWSATRLSVTLSRTFKLSFGAETNIQMWRHAAIAMSRRHLQQAKFKRDFVEAVSWAWNDEMAAHSTKIAGLTYARGLEEAPGHIASAKAEYRRISRCMEKIVVTQTQIKVHLRNDPHRLDIEMAKVAENWASKPDDAPPIAALGPPGTGAIRCEFIPEQSTSSQPDCRYVGTELRRIREYLRVKHNWDMELKGGRRSAAMTEEERSNSPCRTGVHYQRLFFSGPGSELFEVARGLNLEQSRAQDNESQAALQRAINAFQSKGKDIRIREAERIDERTTLLRRTRGFVGLVLLST</sequence>
<evidence type="ECO:0000313" key="2">
    <source>
        <dbReference type="EMBL" id="KAF5268073.1"/>
    </source>
</evidence>
<dbReference type="EMBL" id="JAAFOW010000158">
    <property type="protein sequence ID" value="KAF5268073.1"/>
    <property type="molecule type" value="Genomic_DNA"/>
</dbReference>
<evidence type="ECO:0000313" key="3">
    <source>
        <dbReference type="Proteomes" id="UP000558688"/>
    </source>
</evidence>
<dbReference type="AlphaFoldDB" id="A0A8H5AN96"/>
<name>A0A8H5AN96_FUSOX</name>
<accession>A0A8H5AN96</accession>
<organism evidence="2 3">
    <name type="scientific">Fusarium oxysporum</name>
    <name type="common">Fusarium vascular wilt</name>
    <dbReference type="NCBI Taxonomy" id="5507"/>
    <lineage>
        <taxon>Eukaryota</taxon>
        <taxon>Fungi</taxon>
        <taxon>Dikarya</taxon>
        <taxon>Ascomycota</taxon>
        <taxon>Pezizomycotina</taxon>
        <taxon>Sordariomycetes</taxon>
        <taxon>Hypocreomycetidae</taxon>
        <taxon>Hypocreales</taxon>
        <taxon>Nectriaceae</taxon>
        <taxon>Fusarium</taxon>
        <taxon>Fusarium oxysporum species complex</taxon>
    </lineage>
</organism>